<protein>
    <submittedName>
        <fullName evidence="3">Uncharacterized protein</fullName>
    </submittedName>
</protein>
<keyword evidence="4" id="KW-1185">Reference proteome</keyword>
<evidence type="ECO:0000256" key="1">
    <source>
        <dbReference type="SAM" id="MobiDB-lite"/>
    </source>
</evidence>
<organism evidence="3 4">
    <name type="scientific">Bowmanella dokdonensis</name>
    <dbReference type="NCBI Taxonomy" id="751969"/>
    <lineage>
        <taxon>Bacteria</taxon>
        <taxon>Pseudomonadati</taxon>
        <taxon>Pseudomonadota</taxon>
        <taxon>Gammaproteobacteria</taxon>
        <taxon>Alteromonadales</taxon>
        <taxon>Alteromonadaceae</taxon>
        <taxon>Bowmanella</taxon>
    </lineage>
</organism>
<keyword evidence="2" id="KW-1133">Transmembrane helix</keyword>
<gene>
    <name evidence="3" type="ORF">J0A66_00800</name>
</gene>
<evidence type="ECO:0000256" key="2">
    <source>
        <dbReference type="SAM" id="Phobius"/>
    </source>
</evidence>
<accession>A0A939DKB9</accession>
<keyword evidence="2" id="KW-0812">Transmembrane</keyword>
<evidence type="ECO:0000313" key="3">
    <source>
        <dbReference type="EMBL" id="MBN7823750.1"/>
    </source>
</evidence>
<dbReference type="AlphaFoldDB" id="A0A939DKB9"/>
<feature type="region of interest" description="Disordered" evidence="1">
    <location>
        <begin position="42"/>
        <end position="66"/>
    </location>
</feature>
<sequence length="203" mass="23177">MSVTEKSGNQTSRKPSRPRCTYEPLTVSDLLNNIREERRELLRQSRDKYASANSKGPSRRRKERTPPKAGLILLGFSLAILLLGSWHNWSASSGVESPEQPPAEAQVALSISESQLREAERLIRGVFLPGDWRFKGARPTANMIHFYVQMPGPLKLESRYQENYIKQALCQRIDKRLWQIVKPAQVRFHLYSKRKASSISAVC</sequence>
<feature type="compositionally biased region" description="Polar residues" evidence="1">
    <location>
        <begin position="1"/>
        <end position="13"/>
    </location>
</feature>
<reference evidence="3" key="1">
    <citation type="submission" date="2021-03" db="EMBL/GenBank/DDBJ databases">
        <title>novel species isolated from a fishpond in China.</title>
        <authorList>
            <person name="Lu H."/>
            <person name="Cai Z."/>
        </authorList>
    </citation>
    <scope>NUCLEOTIDE SEQUENCE</scope>
    <source>
        <strain evidence="3">JCM 30855</strain>
    </source>
</reference>
<dbReference type="RefSeq" id="WP_206571870.1">
    <property type="nucleotide sequence ID" value="NZ_JAFKCV010000001.1"/>
</dbReference>
<dbReference type="Proteomes" id="UP000664654">
    <property type="component" value="Unassembled WGS sequence"/>
</dbReference>
<keyword evidence="2" id="KW-0472">Membrane</keyword>
<evidence type="ECO:0000313" key="4">
    <source>
        <dbReference type="Proteomes" id="UP000664654"/>
    </source>
</evidence>
<name>A0A939DKB9_9ALTE</name>
<proteinExistence type="predicted"/>
<feature type="transmembrane region" description="Helical" evidence="2">
    <location>
        <begin position="69"/>
        <end position="89"/>
    </location>
</feature>
<feature type="region of interest" description="Disordered" evidence="1">
    <location>
        <begin position="1"/>
        <end position="23"/>
    </location>
</feature>
<comment type="caution">
    <text evidence="3">The sequence shown here is derived from an EMBL/GenBank/DDBJ whole genome shotgun (WGS) entry which is preliminary data.</text>
</comment>
<dbReference type="EMBL" id="JAFKCV010000001">
    <property type="protein sequence ID" value="MBN7823750.1"/>
    <property type="molecule type" value="Genomic_DNA"/>
</dbReference>